<comment type="caution">
    <text evidence="3">The sequence shown here is derived from an EMBL/GenBank/DDBJ whole genome shotgun (WGS) entry which is preliminary data.</text>
</comment>
<evidence type="ECO:0000256" key="2">
    <source>
        <dbReference type="SAM" id="Phobius"/>
    </source>
</evidence>
<accession>A0A2S6A4Z2</accession>
<keyword evidence="4" id="KW-1185">Reference proteome</keyword>
<feature type="region of interest" description="Disordered" evidence="1">
    <location>
        <begin position="255"/>
        <end position="275"/>
    </location>
</feature>
<feature type="transmembrane region" description="Helical" evidence="2">
    <location>
        <begin position="116"/>
        <end position="134"/>
    </location>
</feature>
<gene>
    <name evidence="3" type="ORF">C5F51_18510</name>
</gene>
<keyword evidence="2" id="KW-1133">Transmembrane helix</keyword>
<sequence>MAPEKGDAVDTDQWFGLAKAVGGSLLGVAVAALSAPVTFNRLRLWQLERLVNVIDKLPTDDPASPYLQAERRKRAAWWAAAKASQMSPESRGELIFELWLVVVAVLSIIWPADALIPLWAVVVIGVFAGLRVLMTFRRMRIDRVQFYNTLIDSGPDEFAMMLRKRAGVPRLFGTYSEDEKLERLSTRATSHELERAKVRTCPNGHPVTGGSLFVSDYDPERDPSRSLLCGRCLAPLPAPLTRDIDEIESRYHAVREHERAKAEKKATAEKEKTRAGVHDMVLRLIPRRRS</sequence>
<keyword evidence="2" id="KW-0472">Membrane</keyword>
<evidence type="ECO:0000313" key="4">
    <source>
        <dbReference type="Proteomes" id="UP000238356"/>
    </source>
</evidence>
<reference evidence="3 4" key="1">
    <citation type="submission" date="2018-02" db="EMBL/GenBank/DDBJ databases">
        <title>8 Nocardia nova and 1 Nocardia cyriacigeorgica strain used for evolution to TMP-SMX.</title>
        <authorList>
            <person name="Mehta H."/>
            <person name="Weng J."/>
            <person name="Shamoo Y."/>
        </authorList>
    </citation>
    <scope>NUCLEOTIDE SEQUENCE [LARGE SCALE GENOMIC DNA]</scope>
    <source>
        <strain evidence="3 4">BAA2227</strain>
    </source>
</reference>
<name>A0A2S6A4Z2_9NOCA</name>
<evidence type="ECO:0000256" key="1">
    <source>
        <dbReference type="SAM" id="MobiDB-lite"/>
    </source>
</evidence>
<protein>
    <submittedName>
        <fullName evidence="3">Uncharacterized protein</fullName>
    </submittedName>
</protein>
<keyword evidence="2" id="KW-0812">Transmembrane</keyword>
<feature type="transmembrane region" description="Helical" evidence="2">
    <location>
        <begin position="94"/>
        <end position="110"/>
    </location>
</feature>
<dbReference type="EMBL" id="PSZD01000010">
    <property type="protein sequence ID" value="PPJ27235.1"/>
    <property type="molecule type" value="Genomic_DNA"/>
</dbReference>
<evidence type="ECO:0000313" key="3">
    <source>
        <dbReference type="EMBL" id="PPJ27235.1"/>
    </source>
</evidence>
<dbReference type="Proteomes" id="UP000238356">
    <property type="component" value="Unassembled WGS sequence"/>
</dbReference>
<organism evidence="3 4">
    <name type="scientific">Nocardia nova</name>
    <dbReference type="NCBI Taxonomy" id="37330"/>
    <lineage>
        <taxon>Bacteria</taxon>
        <taxon>Bacillati</taxon>
        <taxon>Actinomycetota</taxon>
        <taxon>Actinomycetes</taxon>
        <taxon>Mycobacteriales</taxon>
        <taxon>Nocardiaceae</taxon>
        <taxon>Nocardia</taxon>
    </lineage>
</organism>
<feature type="transmembrane region" description="Helical" evidence="2">
    <location>
        <begin position="20"/>
        <end position="39"/>
    </location>
</feature>
<proteinExistence type="predicted"/>
<dbReference type="AlphaFoldDB" id="A0A2S6A4Z2"/>